<dbReference type="PANTHER" id="PTHR10578">
    <property type="entry name" value="S -2-HYDROXY-ACID OXIDASE-RELATED"/>
    <property type="match status" value="1"/>
</dbReference>
<comment type="catalytic activity">
    <reaction evidence="3">
        <text>a (2S)-2-hydroxycarboxylate + O2 = a 2-oxocarboxylate + H2O2</text>
        <dbReference type="Rhea" id="RHEA:16789"/>
        <dbReference type="ChEBI" id="CHEBI:15379"/>
        <dbReference type="ChEBI" id="CHEBI:16240"/>
        <dbReference type="ChEBI" id="CHEBI:35179"/>
        <dbReference type="ChEBI" id="CHEBI:58123"/>
        <dbReference type="EC" id="1.1.3.15"/>
    </reaction>
    <physiologicalReaction direction="left-to-right" evidence="3">
        <dbReference type="Rhea" id="RHEA:16790"/>
    </physiologicalReaction>
</comment>
<proteinExistence type="predicted"/>
<dbReference type="GO" id="GO:0001561">
    <property type="term" value="P:fatty acid alpha-oxidation"/>
    <property type="evidence" value="ECO:0007669"/>
    <property type="project" value="TreeGrafter"/>
</dbReference>
<dbReference type="SUPFAM" id="SSF51395">
    <property type="entry name" value="FMN-linked oxidoreductases"/>
    <property type="match status" value="1"/>
</dbReference>
<evidence type="ECO:0000313" key="7">
    <source>
        <dbReference type="Proteomes" id="UP000298663"/>
    </source>
</evidence>
<dbReference type="Proteomes" id="UP000298663">
    <property type="component" value="Unassembled WGS sequence"/>
</dbReference>
<evidence type="ECO:0000256" key="3">
    <source>
        <dbReference type="ARBA" id="ARBA00029325"/>
    </source>
</evidence>
<gene>
    <name evidence="6" type="ORF">L596_027567</name>
</gene>
<evidence type="ECO:0000256" key="2">
    <source>
        <dbReference type="ARBA" id="ARBA00023002"/>
    </source>
</evidence>
<dbReference type="STRING" id="34508.A0A4U5LVY6"/>
<dbReference type="PROSITE" id="PS00557">
    <property type="entry name" value="FMN_HYDROXY_ACID_DH_1"/>
    <property type="match status" value="1"/>
</dbReference>
<dbReference type="InterPro" id="IPR013785">
    <property type="entry name" value="Aldolase_TIM"/>
</dbReference>
<dbReference type="Gene3D" id="3.20.20.70">
    <property type="entry name" value="Aldolase class I"/>
    <property type="match status" value="1"/>
</dbReference>
<dbReference type="GO" id="GO:0005782">
    <property type="term" value="C:peroxisomal matrix"/>
    <property type="evidence" value="ECO:0007669"/>
    <property type="project" value="TreeGrafter"/>
</dbReference>
<dbReference type="PROSITE" id="PS51349">
    <property type="entry name" value="FMN_HYDROXY_ACID_DH_2"/>
    <property type="match status" value="1"/>
</dbReference>
<comment type="catalytic activity">
    <reaction evidence="4">
        <text>2-hydroxyoctanoate + O2 = 2-oxooctanoate + H2O2</text>
        <dbReference type="Rhea" id="RHEA:67940"/>
        <dbReference type="ChEBI" id="CHEBI:15379"/>
        <dbReference type="ChEBI" id="CHEBI:16240"/>
        <dbReference type="ChEBI" id="CHEBI:133514"/>
        <dbReference type="ChEBI" id="CHEBI:176689"/>
    </reaction>
    <physiologicalReaction direction="left-to-right" evidence="4">
        <dbReference type="Rhea" id="RHEA:67941"/>
    </physiologicalReaction>
</comment>
<evidence type="ECO:0000256" key="1">
    <source>
        <dbReference type="ARBA" id="ARBA00001917"/>
    </source>
</evidence>
<reference evidence="6 7" key="1">
    <citation type="journal article" date="2015" name="Genome Biol.">
        <title>Comparative genomics of Steinernema reveals deeply conserved gene regulatory networks.</title>
        <authorList>
            <person name="Dillman A.R."/>
            <person name="Macchietto M."/>
            <person name="Porter C.F."/>
            <person name="Rogers A."/>
            <person name="Williams B."/>
            <person name="Antoshechkin I."/>
            <person name="Lee M.M."/>
            <person name="Goodwin Z."/>
            <person name="Lu X."/>
            <person name="Lewis E.E."/>
            <person name="Goodrich-Blair H."/>
            <person name="Stock S.P."/>
            <person name="Adams B.J."/>
            <person name="Sternberg P.W."/>
            <person name="Mortazavi A."/>
        </authorList>
    </citation>
    <scope>NUCLEOTIDE SEQUENCE [LARGE SCALE GENOMIC DNA]</scope>
    <source>
        <strain evidence="6 7">ALL</strain>
    </source>
</reference>
<dbReference type="InterPro" id="IPR037396">
    <property type="entry name" value="FMN_HAD"/>
</dbReference>
<evidence type="ECO:0000256" key="4">
    <source>
        <dbReference type="ARBA" id="ARBA00029327"/>
    </source>
</evidence>
<dbReference type="PANTHER" id="PTHR10578:SF149">
    <property type="entry name" value="2-HYDROXYACID OXIDASE 2"/>
    <property type="match status" value="1"/>
</dbReference>
<dbReference type="Pfam" id="PF01070">
    <property type="entry name" value="FMN_dh"/>
    <property type="match status" value="1"/>
</dbReference>
<organism evidence="6 7">
    <name type="scientific">Steinernema carpocapsae</name>
    <name type="common">Entomopathogenic nematode</name>
    <dbReference type="NCBI Taxonomy" id="34508"/>
    <lineage>
        <taxon>Eukaryota</taxon>
        <taxon>Metazoa</taxon>
        <taxon>Ecdysozoa</taxon>
        <taxon>Nematoda</taxon>
        <taxon>Chromadorea</taxon>
        <taxon>Rhabditida</taxon>
        <taxon>Tylenchina</taxon>
        <taxon>Panagrolaimomorpha</taxon>
        <taxon>Strongyloidoidea</taxon>
        <taxon>Steinernematidae</taxon>
        <taxon>Steinernema</taxon>
    </lineage>
</organism>
<dbReference type="OrthoDB" id="25826at2759"/>
<comment type="cofactor">
    <cofactor evidence="1">
        <name>FMN</name>
        <dbReference type="ChEBI" id="CHEBI:58210"/>
    </cofactor>
</comment>
<comment type="caution">
    <text evidence="6">The sequence shown here is derived from an EMBL/GenBank/DDBJ whole genome shotgun (WGS) entry which is preliminary data.</text>
</comment>
<dbReference type="InterPro" id="IPR000262">
    <property type="entry name" value="FMN-dep_DH"/>
</dbReference>
<dbReference type="AlphaFoldDB" id="A0A4U5LVY6"/>
<feature type="domain" description="FMN hydroxy acid dehydrogenase" evidence="5">
    <location>
        <begin position="1"/>
        <end position="124"/>
    </location>
</feature>
<protein>
    <recommendedName>
        <fullName evidence="5">FMN hydroxy acid dehydrogenase domain-containing protein</fullName>
    </recommendedName>
</protein>
<reference evidence="6 7" key="2">
    <citation type="journal article" date="2019" name="G3 (Bethesda)">
        <title>Hybrid Assembly of the Genome of the Entomopathogenic Nematode Steinernema carpocapsae Identifies the X-Chromosome.</title>
        <authorList>
            <person name="Serra L."/>
            <person name="Macchietto M."/>
            <person name="Macias-Munoz A."/>
            <person name="McGill C.J."/>
            <person name="Rodriguez I.M."/>
            <person name="Rodriguez B."/>
            <person name="Murad R."/>
            <person name="Mortazavi A."/>
        </authorList>
    </citation>
    <scope>NUCLEOTIDE SEQUENCE [LARGE SCALE GENOMIC DNA]</scope>
    <source>
        <strain evidence="6 7">ALL</strain>
    </source>
</reference>
<keyword evidence="7" id="KW-1185">Reference proteome</keyword>
<name>A0A4U5LVY6_STECR</name>
<keyword evidence="2" id="KW-0560">Oxidoreductase</keyword>
<dbReference type="GO" id="GO:0003973">
    <property type="term" value="F:(S)-2-hydroxy-acid oxidase activity"/>
    <property type="evidence" value="ECO:0007669"/>
    <property type="project" value="UniProtKB-EC"/>
</dbReference>
<dbReference type="InterPro" id="IPR008259">
    <property type="entry name" value="FMN_hydac_DH_AS"/>
</dbReference>
<evidence type="ECO:0000313" key="6">
    <source>
        <dbReference type="EMBL" id="TKR60302.1"/>
    </source>
</evidence>
<evidence type="ECO:0000259" key="5">
    <source>
        <dbReference type="PROSITE" id="PS51349"/>
    </source>
</evidence>
<dbReference type="EMBL" id="AZBU02000011">
    <property type="protein sequence ID" value="TKR60302.1"/>
    <property type="molecule type" value="Genomic_DNA"/>
</dbReference>
<accession>A0A4U5LVY6</accession>
<sequence>MRADDTFKAIQFGASGVIVSNHGGRQLDYAAGTIEVLPEVVRAADGRIPVFVDGGVRSGNDVFKAIALGAQAVFVGRPVLCRRGSEGVSHVLNILKSEFEYTMKLSGMTAINQRNQGNEGSGSPRRVLPIQDVDLCVFKRVHISS</sequence>